<feature type="region of interest" description="Disordered" evidence="1">
    <location>
        <begin position="1"/>
        <end position="27"/>
    </location>
</feature>
<dbReference type="EMBL" id="GBRH01240758">
    <property type="protein sequence ID" value="JAD57137.1"/>
    <property type="molecule type" value="Transcribed_RNA"/>
</dbReference>
<evidence type="ECO:0000256" key="1">
    <source>
        <dbReference type="SAM" id="MobiDB-lite"/>
    </source>
</evidence>
<evidence type="ECO:0000313" key="2">
    <source>
        <dbReference type="EMBL" id="JAD57137.1"/>
    </source>
</evidence>
<proteinExistence type="predicted"/>
<accession>A0A0A9BCY6</accession>
<name>A0A0A9BCY6_ARUDO</name>
<protein>
    <submittedName>
        <fullName evidence="2">Uncharacterized protein</fullName>
    </submittedName>
</protein>
<sequence>MRPCRADLPLVTLDSSPNAASPSRWLD</sequence>
<organism evidence="2">
    <name type="scientific">Arundo donax</name>
    <name type="common">Giant reed</name>
    <name type="synonym">Donax arundinaceus</name>
    <dbReference type="NCBI Taxonomy" id="35708"/>
    <lineage>
        <taxon>Eukaryota</taxon>
        <taxon>Viridiplantae</taxon>
        <taxon>Streptophyta</taxon>
        <taxon>Embryophyta</taxon>
        <taxon>Tracheophyta</taxon>
        <taxon>Spermatophyta</taxon>
        <taxon>Magnoliopsida</taxon>
        <taxon>Liliopsida</taxon>
        <taxon>Poales</taxon>
        <taxon>Poaceae</taxon>
        <taxon>PACMAD clade</taxon>
        <taxon>Arundinoideae</taxon>
        <taxon>Arundineae</taxon>
        <taxon>Arundo</taxon>
    </lineage>
</organism>
<dbReference type="AlphaFoldDB" id="A0A0A9BCY6"/>
<reference evidence="2" key="1">
    <citation type="submission" date="2014-09" db="EMBL/GenBank/DDBJ databases">
        <authorList>
            <person name="Magalhaes I.L.F."/>
            <person name="Oliveira U."/>
            <person name="Santos F.R."/>
            <person name="Vidigal T.H.D.A."/>
            <person name="Brescovit A.D."/>
            <person name="Santos A.J."/>
        </authorList>
    </citation>
    <scope>NUCLEOTIDE SEQUENCE</scope>
    <source>
        <tissue evidence="2">Shoot tissue taken approximately 20 cm above the soil surface</tissue>
    </source>
</reference>
<reference evidence="2" key="2">
    <citation type="journal article" date="2015" name="Data Brief">
        <title>Shoot transcriptome of the giant reed, Arundo donax.</title>
        <authorList>
            <person name="Barrero R.A."/>
            <person name="Guerrero F.D."/>
            <person name="Moolhuijzen P."/>
            <person name="Goolsby J.A."/>
            <person name="Tidwell J."/>
            <person name="Bellgard S.E."/>
            <person name="Bellgard M.I."/>
        </authorList>
    </citation>
    <scope>NUCLEOTIDE SEQUENCE</scope>
    <source>
        <tissue evidence="2">Shoot tissue taken approximately 20 cm above the soil surface</tissue>
    </source>
</reference>